<dbReference type="Proteomes" id="UP000187203">
    <property type="component" value="Unassembled WGS sequence"/>
</dbReference>
<dbReference type="AlphaFoldDB" id="A0A1R3JRR8"/>
<comment type="caution">
    <text evidence="3">The sequence shown here is derived from an EMBL/GenBank/DDBJ whole genome shotgun (WGS) entry which is preliminary data.</text>
</comment>
<organism evidence="3 4">
    <name type="scientific">Corchorus olitorius</name>
    <dbReference type="NCBI Taxonomy" id="93759"/>
    <lineage>
        <taxon>Eukaryota</taxon>
        <taxon>Viridiplantae</taxon>
        <taxon>Streptophyta</taxon>
        <taxon>Embryophyta</taxon>
        <taxon>Tracheophyta</taxon>
        <taxon>Spermatophyta</taxon>
        <taxon>Magnoliopsida</taxon>
        <taxon>eudicotyledons</taxon>
        <taxon>Gunneridae</taxon>
        <taxon>Pentapetalae</taxon>
        <taxon>rosids</taxon>
        <taxon>malvids</taxon>
        <taxon>Malvales</taxon>
        <taxon>Malvaceae</taxon>
        <taxon>Grewioideae</taxon>
        <taxon>Apeibeae</taxon>
        <taxon>Corchorus</taxon>
    </lineage>
</organism>
<sequence length="356" mass="39900">MSNSKSSNNSGCFSAVFRRLLCSGSPQTHPSDQITESNELVQNGAKPKAQVARQGSETGPGIVARLMGLESLPEKSKIPGPVTRSRSVNFMDYMLEFDLTQAKHRRVKTSASFREVLPPPPQGYNRNQNHEFLFVYLDNVDGNYNEAEFKKTRKYEKGNGSTSKQSKQKENLREKKVACKKENQEKNKKISKLKNEPRRVSGGKQSLKTSKAKSSLKMVNQKKEVSVLTRKKKNDSEGSSPVSVLSPVSENISGSLELKAEKKGSSKSVNSNSHSMEFTKKSFGSTDIMELVGKPFKLTEEDIKLSNWIIKPKKVLTFEDFEEICSEFGEQILDFMLQQVADELTAFHMQISTIDL</sequence>
<accession>A0A1R3JRR8</accession>
<evidence type="ECO:0000313" key="4">
    <source>
        <dbReference type="Proteomes" id="UP000187203"/>
    </source>
</evidence>
<feature type="compositionally biased region" description="Basic and acidic residues" evidence="1">
    <location>
        <begin position="167"/>
        <end position="199"/>
    </location>
</feature>
<dbReference type="EMBL" id="AWUE01015433">
    <property type="protein sequence ID" value="OMO97592.1"/>
    <property type="molecule type" value="Genomic_DNA"/>
</dbReference>
<gene>
    <name evidence="3" type="ORF">COLO4_14518</name>
</gene>
<evidence type="ECO:0000256" key="1">
    <source>
        <dbReference type="SAM" id="MobiDB-lite"/>
    </source>
</evidence>
<evidence type="ECO:0000313" key="3">
    <source>
        <dbReference type="EMBL" id="OMO97592.1"/>
    </source>
</evidence>
<dbReference type="InterPro" id="IPR032795">
    <property type="entry name" value="DUF3741-assoc"/>
</dbReference>
<dbReference type="PANTHER" id="PTHR35499">
    <property type="entry name" value="OS05G0128300 PROTEIN"/>
    <property type="match status" value="1"/>
</dbReference>
<dbReference type="OrthoDB" id="1670627at2759"/>
<feature type="compositionally biased region" description="Polar residues" evidence="1">
    <location>
        <begin position="24"/>
        <end position="41"/>
    </location>
</feature>
<evidence type="ECO:0000259" key="2">
    <source>
        <dbReference type="Pfam" id="PF14383"/>
    </source>
</evidence>
<protein>
    <recommendedName>
        <fullName evidence="2">DUF3741 domain-containing protein</fullName>
    </recommendedName>
</protein>
<proteinExistence type="predicted"/>
<feature type="region of interest" description="Disordered" evidence="1">
    <location>
        <begin position="155"/>
        <end position="247"/>
    </location>
</feature>
<feature type="domain" description="DUF3741" evidence="2">
    <location>
        <begin position="60"/>
        <end position="76"/>
    </location>
</feature>
<feature type="region of interest" description="Disordered" evidence="1">
    <location>
        <begin position="24"/>
        <end position="58"/>
    </location>
</feature>
<dbReference type="STRING" id="93759.A0A1R3JRR8"/>
<dbReference type="PANTHER" id="PTHR35499:SF4">
    <property type="entry name" value="ALC-INTERACTING PROTEIN 1"/>
    <property type="match status" value="1"/>
</dbReference>
<dbReference type="Pfam" id="PF14383">
    <property type="entry name" value="VARLMGL"/>
    <property type="match status" value="1"/>
</dbReference>
<keyword evidence="4" id="KW-1185">Reference proteome</keyword>
<reference evidence="4" key="1">
    <citation type="submission" date="2013-09" db="EMBL/GenBank/DDBJ databases">
        <title>Corchorus olitorius genome sequencing.</title>
        <authorList>
            <person name="Alam M."/>
            <person name="Haque M.S."/>
            <person name="Islam M.S."/>
            <person name="Emdad E.M."/>
            <person name="Islam M.M."/>
            <person name="Ahmed B."/>
            <person name="Halim A."/>
            <person name="Hossen Q.M.M."/>
            <person name="Hossain M.Z."/>
            <person name="Ahmed R."/>
            <person name="Khan M.M."/>
            <person name="Islam R."/>
            <person name="Rashid M.M."/>
            <person name="Khan S.A."/>
            <person name="Rahman M.S."/>
            <person name="Alam M."/>
            <person name="Yahiya A.S."/>
            <person name="Khan M.S."/>
            <person name="Azam M.S."/>
            <person name="Haque T."/>
            <person name="Lashkar M.Z.H."/>
            <person name="Akhand A.I."/>
            <person name="Morshed G."/>
            <person name="Roy S."/>
            <person name="Uddin K.S."/>
            <person name="Rabeya T."/>
            <person name="Hossain A.S."/>
            <person name="Chowdhury A."/>
            <person name="Snigdha A.R."/>
            <person name="Mortoza M.S."/>
            <person name="Matin S.A."/>
            <person name="Hoque S.M.E."/>
            <person name="Islam M.K."/>
            <person name="Roy D.K."/>
            <person name="Haider R."/>
            <person name="Moosa M.M."/>
            <person name="Elias S.M."/>
            <person name="Hasan A.M."/>
            <person name="Jahan S."/>
            <person name="Shafiuddin M."/>
            <person name="Mahmood N."/>
            <person name="Shommy N.S."/>
        </authorList>
    </citation>
    <scope>NUCLEOTIDE SEQUENCE [LARGE SCALE GENOMIC DNA]</scope>
    <source>
        <strain evidence="4">cv. O-4</strain>
    </source>
</reference>
<feature type="compositionally biased region" description="Low complexity" evidence="1">
    <location>
        <begin position="204"/>
        <end position="217"/>
    </location>
</feature>
<name>A0A1R3JRR8_9ROSI</name>